<dbReference type="EMBL" id="CAJGYM010000016">
    <property type="protein sequence ID" value="CAD6190640.1"/>
    <property type="molecule type" value="Genomic_DNA"/>
</dbReference>
<evidence type="ECO:0000313" key="2">
    <source>
        <dbReference type="Proteomes" id="UP000835052"/>
    </source>
</evidence>
<evidence type="ECO:0000313" key="1">
    <source>
        <dbReference type="EMBL" id="CAD6190640.1"/>
    </source>
</evidence>
<proteinExistence type="predicted"/>
<keyword evidence="2" id="KW-1185">Reference proteome</keyword>
<dbReference type="AlphaFoldDB" id="A0A8S1HBS4"/>
<name>A0A8S1HBS4_9PELO</name>
<protein>
    <submittedName>
        <fullName evidence="1">Uncharacterized protein</fullName>
    </submittedName>
</protein>
<organism evidence="1 2">
    <name type="scientific">Caenorhabditis auriculariae</name>
    <dbReference type="NCBI Taxonomy" id="2777116"/>
    <lineage>
        <taxon>Eukaryota</taxon>
        <taxon>Metazoa</taxon>
        <taxon>Ecdysozoa</taxon>
        <taxon>Nematoda</taxon>
        <taxon>Chromadorea</taxon>
        <taxon>Rhabditida</taxon>
        <taxon>Rhabditina</taxon>
        <taxon>Rhabditomorpha</taxon>
        <taxon>Rhabditoidea</taxon>
        <taxon>Rhabditidae</taxon>
        <taxon>Peloderinae</taxon>
        <taxon>Caenorhabditis</taxon>
    </lineage>
</organism>
<accession>A0A8S1HBS4</accession>
<gene>
    <name evidence="1" type="ORF">CAUJ_LOCUS6559</name>
</gene>
<comment type="caution">
    <text evidence="1">The sequence shown here is derived from an EMBL/GenBank/DDBJ whole genome shotgun (WGS) entry which is preliminary data.</text>
</comment>
<reference evidence="1" key="1">
    <citation type="submission" date="2020-10" db="EMBL/GenBank/DDBJ databases">
        <authorList>
            <person name="Kikuchi T."/>
        </authorList>
    </citation>
    <scope>NUCLEOTIDE SEQUENCE</scope>
    <source>
        <strain evidence="1">NKZ352</strain>
    </source>
</reference>
<sequence length="85" mass="9777">MRIRLFRQSFQPLFVAEERRPTRWNKANVRRVCGTCAVLLQVLVAAECRLPELRVVPHEVTMTVSAFCNSPLWLLHAMNDVSALL</sequence>
<dbReference type="Proteomes" id="UP000835052">
    <property type="component" value="Unassembled WGS sequence"/>
</dbReference>